<keyword evidence="2" id="KW-1185">Reference proteome</keyword>
<protein>
    <submittedName>
        <fullName evidence="1">Uncharacterized protein</fullName>
    </submittedName>
</protein>
<sequence>MLPFSWVFFVWLNGCCVTVRRMFGLRNGRELAYDEGKMTYHRVGDQAIGE</sequence>
<dbReference type="Proteomes" id="UP000029267">
    <property type="component" value="Unassembled WGS sequence"/>
</dbReference>
<evidence type="ECO:0000313" key="2">
    <source>
        <dbReference type="Proteomes" id="UP000029267"/>
    </source>
</evidence>
<evidence type="ECO:0000313" key="1">
    <source>
        <dbReference type="EMBL" id="MEB3751825.1"/>
    </source>
</evidence>
<gene>
    <name evidence="1" type="ORF">EP10_002680</name>
</gene>
<reference evidence="1 2" key="1">
    <citation type="journal article" date="2014" name="Genome Announc.">
        <title>Draft Genome Sequence of Geobacillus icigianus Strain G1w1T Isolated from Hot Springs in the Valley of Geysers, Kamchatka (Russian Federation).</title>
        <authorList>
            <person name="Bryanskaya A.V."/>
            <person name="Rozanov A.S."/>
            <person name="Logacheva M.D."/>
            <person name="Kotenko A.V."/>
            <person name="Peltek S.E."/>
        </authorList>
    </citation>
    <scope>NUCLEOTIDE SEQUENCE [LARGE SCALE GENOMIC DNA]</scope>
    <source>
        <strain evidence="1 2">G1w1</strain>
    </source>
</reference>
<accession>A0ABU6BIW3</accession>
<comment type="caution">
    <text evidence="1">The sequence shown here is derived from an EMBL/GenBank/DDBJ whole genome shotgun (WGS) entry which is preliminary data.</text>
</comment>
<name>A0ABU6BIW3_9BACL</name>
<organism evidence="1 2">
    <name type="scientific">Geobacillus icigianus</name>
    <dbReference type="NCBI Taxonomy" id="1430331"/>
    <lineage>
        <taxon>Bacteria</taxon>
        <taxon>Bacillati</taxon>
        <taxon>Bacillota</taxon>
        <taxon>Bacilli</taxon>
        <taxon>Bacillales</taxon>
        <taxon>Anoxybacillaceae</taxon>
        <taxon>Geobacillus</taxon>
    </lineage>
</organism>
<dbReference type="EMBL" id="JPYA02000003">
    <property type="protein sequence ID" value="MEB3751825.1"/>
    <property type="molecule type" value="Genomic_DNA"/>
</dbReference>
<proteinExistence type="predicted"/>